<keyword evidence="1" id="KW-0812">Transmembrane</keyword>
<keyword evidence="2" id="KW-0732">Signal</keyword>
<organism evidence="3 4">
    <name type="scientific">Aedes albopictus</name>
    <name type="common">Asian tiger mosquito</name>
    <name type="synonym">Stegomyia albopicta</name>
    <dbReference type="NCBI Taxonomy" id="7160"/>
    <lineage>
        <taxon>Eukaryota</taxon>
        <taxon>Metazoa</taxon>
        <taxon>Ecdysozoa</taxon>
        <taxon>Arthropoda</taxon>
        <taxon>Hexapoda</taxon>
        <taxon>Insecta</taxon>
        <taxon>Pterygota</taxon>
        <taxon>Neoptera</taxon>
        <taxon>Endopterygota</taxon>
        <taxon>Diptera</taxon>
        <taxon>Nematocera</taxon>
        <taxon>Culicoidea</taxon>
        <taxon>Culicidae</taxon>
        <taxon>Culicinae</taxon>
        <taxon>Aedini</taxon>
        <taxon>Aedes</taxon>
        <taxon>Stegomyia</taxon>
    </lineage>
</organism>
<reference evidence="3" key="2">
    <citation type="submission" date="2025-05" db="UniProtKB">
        <authorList>
            <consortium name="EnsemblMetazoa"/>
        </authorList>
    </citation>
    <scope>IDENTIFICATION</scope>
    <source>
        <strain evidence="3">Foshan</strain>
    </source>
</reference>
<dbReference type="GeneID" id="109423648"/>
<name>A0ABM2A1B1_AEDAL</name>
<feature type="transmembrane region" description="Helical" evidence="1">
    <location>
        <begin position="135"/>
        <end position="154"/>
    </location>
</feature>
<keyword evidence="1" id="KW-1133">Transmembrane helix</keyword>
<keyword evidence="4" id="KW-1185">Reference proteome</keyword>
<evidence type="ECO:0000313" key="3">
    <source>
        <dbReference type="EnsemblMetazoa" id="AALFPA23_023527.P35001"/>
    </source>
</evidence>
<sequence>MSAIKCVAFFLAALVFRTAVALECHECSGPEQCNDPELENVVQCSDTNSQAVQDELSRLFYPSLPEVALRSGRYQCTSHNLTRWGESAPSTRIMGCMFETSKSVCHLDTPYLPNFAILGCRACDWNRCTGNGSAALGWSILLVIASVMASSIVIK</sequence>
<evidence type="ECO:0000313" key="4">
    <source>
        <dbReference type="Proteomes" id="UP000069940"/>
    </source>
</evidence>
<evidence type="ECO:0008006" key="5">
    <source>
        <dbReference type="Google" id="ProtNLM"/>
    </source>
</evidence>
<feature type="signal peptide" evidence="2">
    <location>
        <begin position="1"/>
        <end position="21"/>
    </location>
</feature>
<evidence type="ECO:0000256" key="2">
    <source>
        <dbReference type="SAM" id="SignalP"/>
    </source>
</evidence>
<dbReference type="RefSeq" id="XP_019554189.3">
    <property type="nucleotide sequence ID" value="XM_019698644.3"/>
</dbReference>
<reference evidence="4" key="1">
    <citation type="journal article" date="2015" name="Proc. Natl. Acad. Sci. U.S.A.">
        <title>Genome sequence of the Asian Tiger mosquito, Aedes albopictus, reveals insights into its biology, genetics, and evolution.</title>
        <authorList>
            <person name="Chen X.G."/>
            <person name="Jiang X."/>
            <person name="Gu J."/>
            <person name="Xu M."/>
            <person name="Wu Y."/>
            <person name="Deng Y."/>
            <person name="Zhang C."/>
            <person name="Bonizzoni M."/>
            <person name="Dermauw W."/>
            <person name="Vontas J."/>
            <person name="Armbruster P."/>
            <person name="Huang X."/>
            <person name="Yang Y."/>
            <person name="Zhang H."/>
            <person name="He W."/>
            <person name="Peng H."/>
            <person name="Liu Y."/>
            <person name="Wu K."/>
            <person name="Chen J."/>
            <person name="Lirakis M."/>
            <person name="Topalis P."/>
            <person name="Van Leeuwen T."/>
            <person name="Hall A.B."/>
            <person name="Jiang X."/>
            <person name="Thorpe C."/>
            <person name="Mueller R.L."/>
            <person name="Sun C."/>
            <person name="Waterhouse R.M."/>
            <person name="Yan G."/>
            <person name="Tu Z.J."/>
            <person name="Fang X."/>
            <person name="James A.A."/>
        </authorList>
    </citation>
    <scope>NUCLEOTIDE SEQUENCE [LARGE SCALE GENOMIC DNA]</scope>
    <source>
        <strain evidence="4">Foshan</strain>
    </source>
</reference>
<accession>A0ABM2A1B1</accession>
<proteinExistence type="predicted"/>
<protein>
    <recommendedName>
        <fullName evidence="5">Salivary secreted peptide</fullName>
    </recommendedName>
</protein>
<feature type="chain" id="PRO_5046573921" description="Salivary secreted peptide" evidence="2">
    <location>
        <begin position="22"/>
        <end position="155"/>
    </location>
</feature>
<evidence type="ECO:0000256" key="1">
    <source>
        <dbReference type="SAM" id="Phobius"/>
    </source>
</evidence>
<keyword evidence="1" id="KW-0472">Membrane</keyword>
<dbReference type="Proteomes" id="UP000069940">
    <property type="component" value="Unassembled WGS sequence"/>
</dbReference>
<dbReference type="EnsemblMetazoa" id="AALFPA23_023527.R35001">
    <property type="protein sequence ID" value="AALFPA23_023527.P35001"/>
    <property type="gene ID" value="AALFPA23_023527"/>
</dbReference>